<name>A0A5J4QZU4_9ZZZZ</name>
<dbReference type="GO" id="GO:0003676">
    <property type="term" value="F:nucleic acid binding"/>
    <property type="evidence" value="ECO:0007669"/>
    <property type="project" value="InterPro"/>
</dbReference>
<dbReference type="EMBL" id="SNRY01002193">
    <property type="protein sequence ID" value="KAA6326291.1"/>
    <property type="molecule type" value="Genomic_DNA"/>
</dbReference>
<dbReference type="AlphaFoldDB" id="A0A5J4QZU4"/>
<dbReference type="Pfam" id="PF13742">
    <property type="entry name" value="tRNA_anti_2"/>
    <property type="match status" value="1"/>
</dbReference>
<dbReference type="CDD" id="cd04489">
    <property type="entry name" value="ExoVII_LU_OBF"/>
    <property type="match status" value="1"/>
</dbReference>
<comment type="caution">
    <text evidence="2">The sequence shown here is derived from an EMBL/GenBank/DDBJ whole genome shotgun (WGS) entry which is preliminary data.</text>
</comment>
<proteinExistence type="predicted"/>
<evidence type="ECO:0000313" key="2">
    <source>
        <dbReference type="EMBL" id="KAA6326291.1"/>
    </source>
</evidence>
<gene>
    <name evidence="2" type="ORF">EZS27_024579</name>
</gene>
<dbReference type="InterPro" id="IPR025824">
    <property type="entry name" value="OB-fold_nuc-bd_dom"/>
</dbReference>
<sequence length="98" mass="11065">MITPLSLFELNSLARKSLKESLPDTYWVQAEISDVHANVVSGHCYLEFIEKNPRNNTLIAKARGTIWANVFQLLKPYFEESTGQPFVSGIKVLVKVRG</sequence>
<organism evidence="2">
    <name type="scientific">termite gut metagenome</name>
    <dbReference type="NCBI Taxonomy" id="433724"/>
    <lineage>
        <taxon>unclassified sequences</taxon>
        <taxon>metagenomes</taxon>
        <taxon>organismal metagenomes</taxon>
    </lineage>
</organism>
<reference evidence="2" key="1">
    <citation type="submission" date="2019-03" db="EMBL/GenBank/DDBJ databases">
        <title>Single cell metagenomics reveals metabolic interactions within the superorganism composed of flagellate Streblomastix strix and complex community of Bacteroidetes bacteria on its surface.</title>
        <authorList>
            <person name="Treitli S.C."/>
            <person name="Kolisko M."/>
            <person name="Husnik F."/>
            <person name="Keeling P."/>
            <person name="Hampl V."/>
        </authorList>
    </citation>
    <scope>NUCLEOTIDE SEQUENCE</scope>
    <source>
        <strain evidence="2">STM</strain>
    </source>
</reference>
<accession>A0A5J4QZU4</accession>
<feature type="domain" description="OB-fold nucleic acid binding" evidence="1">
    <location>
        <begin position="6"/>
        <end position="97"/>
    </location>
</feature>
<evidence type="ECO:0000259" key="1">
    <source>
        <dbReference type="Pfam" id="PF13742"/>
    </source>
</evidence>
<protein>
    <recommendedName>
        <fullName evidence="1">OB-fold nucleic acid binding domain-containing protein</fullName>
    </recommendedName>
</protein>